<keyword evidence="3" id="KW-1185">Reference proteome</keyword>
<protein>
    <submittedName>
        <fullName evidence="2">Uncharacterized protein</fullName>
    </submittedName>
</protein>
<comment type="caution">
    <text evidence="2">The sequence shown here is derived from an EMBL/GenBank/DDBJ whole genome shotgun (WGS) entry which is preliminary data.</text>
</comment>
<accession>A0A7J8SWN7</accession>
<evidence type="ECO:0000256" key="1">
    <source>
        <dbReference type="SAM" id="MobiDB-lite"/>
    </source>
</evidence>
<name>A0A7J8SWN7_GOSDV</name>
<reference evidence="2 3" key="1">
    <citation type="journal article" date="2019" name="Genome Biol. Evol.">
        <title>Insights into the evolution of the New World diploid cottons (Gossypium, subgenus Houzingenia) based on genome sequencing.</title>
        <authorList>
            <person name="Grover C.E."/>
            <person name="Arick M.A. 2nd"/>
            <person name="Thrash A."/>
            <person name="Conover J.L."/>
            <person name="Sanders W.S."/>
            <person name="Peterson D.G."/>
            <person name="Frelichowski J.E."/>
            <person name="Scheffler J.A."/>
            <person name="Scheffler B.E."/>
            <person name="Wendel J.F."/>
        </authorList>
    </citation>
    <scope>NUCLEOTIDE SEQUENCE [LARGE SCALE GENOMIC DNA]</scope>
    <source>
        <strain evidence="2">27</strain>
        <tissue evidence="2">Leaf</tissue>
    </source>
</reference>
<dbReference type="PANTHER" id="PTHR48435:SF1">
    <property type="entry name" value="POLYPROTEIN"/>
    <property type="match status" value="1"/>
</dbReference>
<feature type="compositionally biased region" description="Basic and acidic residues" evidence="1">
    <location>
        <begin position="224"/>
        <end position="253"/>
    </location>
</feature>
<evidence type="ECO:0000313" key="2">
    <source>
        <dbReference type="EMBL" id="MBA0630531.1"/>
    </source>
</evidence>
<feature type="region of interest" description="Disordered" evidence="1">
    <location>
        <begin position="224"/>
        <end position="310"/>
    </location>
</feature>
<dbReference type="Proteomes" id="UP000593561">
    <property type="component" value="Unassembled WGS sequence"/>
</dbReference>
<dbReference type="AlphaFoldDB" id="A0A7J8SWN7"/>
<evidence type="ECO:0000313" key="3">
    <source>
        <dbReference type="Proteomes" id="UP000593561"/>
    </source>
</evidence>
<dbReference type="EMBL" id="JABFAC010000012">
    <property type="protein sequence ID" value="MBA0630531.1"/>
    <property type="molecule type" value="Genomic_DNA"/>
</dbReference>
<proteinExistence type="predicted"/>
<gene>
    <name evidence="2" type="ORF">Godav_002622</name>
</gene>
<dbReference type="InterPro" id="IPR053098">
    <property type="entry name" value="Petuviruses_polyprotein"/>
</dbReference>
<organism evidence="2 3">
    <name type="scientific">Gossypium davidsonii</name>
    <name type="common">Davidson's cotton</name>
    <name type="synonym">Gossypium klotzschianum subsp. davidsonii</name>
    <dbReference type="NCBI Taxonomy" id="34287"/>
    <lineage>
        <taxon>Eukaryota</taxon>
        <taxon>Viridiplantae</taxon>
        <taxon>Streptophyta</taxon>
        <taxon>Embryophyta</taxon>
        <taxon>Tracheophyta</taxon>
        <taxon>Spermatophyta</taxon>
        <taxon>Magnoliopsida</taxon>
        <taxon>eudicotyledons</taxon>
        <taxon>Gunneridae</taxon>
        <taxon>Pentapetalae</taxon>
        <taxon>rosids</taxon>
        <taxon>malvids</taxon>
        <taxon>Malvales</taxon>
        <taxon>Malvaceae</taxon>
        <taxon>Malvoideae</taxon>
        <taxon>Gossypium</taxon>
    </lineage>
</organism>
<dbReference type="PANTHER" id="PTHR48435">
    <property type="entry name" value="POLYPROTEIN"/>
    <property type="match status" value="1"/>
</dbReference>
<sequence>MKRSSVLIEASFVKGLEGSLLENAFDKAFEAKDERSKGPFEERVMLENGLRRDHFIKRRCLAARLRKGMATCEFGEGNHLGNSLSGAPTNYYMRRIREDALYPRCSGATENTVHIFRECLISLEARLGSGVVAKNTLVEILALEMVLHKAIASQFATEGHACLQAVLLGIYLVRLALNYHGTSEKPVASRIALLDSRYKRYQDACIGTVEATLSSGMTMIKAQKEAEKKEAEERKRQKEKALGKIPVEKESTEKIPSPPRQDYNQEMLSKISVLQEHEDSPTEESSSLESTSKDFESSDVNFDLQVMATA</sequence>